<feature type="compositionally biased region" description="Acidic residues" evidence="1">
    <location>
        <begin position="130"/>
        <end position="144"/>
    </location>
</feature>
<comment type="caution">
    <text evidence="3">The sequence shown here is derived from an EMBL/GenBank/DDBJ whole genome shotgun (WGS) entry which is preliminary data.</text>
</comment>
<keyword evidence="2" id="KW-0472">Membrane</keyword>
<feature type="transmembrane region" description="Helical" evidence="2">
    <location>
        <begin position="59"/>
        <end position="81"/>
    </location>
</feature>
<gene>
    <name evidence="3" type="ORF">QGM71_21140</name>
</gene>
<reference evidence="3 4" key="1">
    <citation type="journal article" date="2024" name="Int. J. Syst. Evol. Microbiol.">
        <title>Virgibacillus tibetensis sp. nov., isolated from salt lake on the Tibetan Plateau of China.</title>
        <authorList>
            <person name="Phurbu D."/>
            <person name="Liu Z.-X."/>
            <person name="Wang R."/>
            <person name="Zheng Y.-Y."/>
            <person name="Liu H.-C."/>
            <person name="Zhou Y.-G."/>
            <person name="Yu Y.-J."/>
            <person name="Li A.-H."/>
        </authorList>
    </citation>
    <scope>NUCLEOTIDE SEQUENCE [LARGE SCALE GENOMIC DNA]</scope>
    <source>
        <strain evidence="3 4">C22-A2</strain>
    </source>
</reference>
<evidence type="ECO:0000313" key="4">
    <source>
        <dbReference type="Proteomes" id="UP001335737"/>
    </source>
</evidence>
<dbReference type="Proteomes" id="UP001335737">
    <property type="component" value="Unassembled WGS sequence"/>
</dbReference>
<dbReference type="Pfam" id="PF10710">
    <property type="entry name" value="DUF2512"/>
    <property type="match status" value="1"/>
</dbReference>
<feature type="region of interest" description="Disordered" evidence="1">
    <location>
        <begin position="121"/>
        <end position="144"/>
    </location>
</feature>
<keyword evidence="2" id="KW-0812">Transmembrane</keyword>
<dbReference type="RefSeq" id="WP_327609494.1">
    <property type="nucleotide sequence ID" value="NZ_JARZFX010000024.1"/>
</dbReference>
<keyword evidence="2" id="KW-1133">Transmembrane helix</keyword>
<evidence type="ECO:0000256" key="2">
    <source>
        <dbReference type="SAM" id="Phobius"/>
    </source>
</evidence>
<feature type="transmembrane region" description="Helical" evidence="2">
    <location>
        <begin position="87"/>
        <end position="110"/>
    </location>
</feature>
<accession>A0ABU6KKZ7</accession>
<proteinExistence type="predicted"/>
<dbReference type="EMBL" id="JARZFX010000024">
    <property type="protein sequence ID" value="MEC5425961.1"/>
    <property type="molecule type" value="Genomic_DNA"/>
</dbReference>
<keyword evidence="4" id="KW-1185">Reference proteome</keyword>
<sequence>MEHVKALAIKFIAFFVVVFSVFVIFSSATITSLFWISILLTGVSYVIGDLLILRRYGNLTATIADFPLAFIILWALGGLFIGAGFPLITASLFAAVFITACEPFIHAFIINSFANERKERPATNQLQTEYSEEIDVEPTDELDR</sequence>
<feature type="transmembrane region" description="Helical" evidence="2">
    <location>
        <begin position="33"/>
        <end position="52"/>
    </location>
</feature>
<evidence type="ECO:0000313" key="3">
    <source>
        <dbReference type="EMBL" id="MEC5425961.1"/>
    </source>
</evidence>
<evidence type="ECO:0000256" key="1">
    <source>
        <dbReference type="SAM" id="MobiDB-lite"/>
    </source>
</evidence>
<organism evidence="3 4">
    <name type="scientific">Virgibacillus tibetensis</name>
    <dbReference type="NCBI Taxonomy" id="3042313"/>
    <lineage>
        <taxon>Bacteria</taxon>
        <taxon>Bacillati</taxon>
        <taxon>Bacillota</taxon>
        <taxon>Bacilli</taxon>
        <taxon>Bacillales</taxon>
        <taxon>Bacillaceae</taxon>
        <taxon>Virgibacillus</taxon>
    </lineage>
</organism>
<dbReference type="InterPro" id="IPR019649">
    <property type="entry name" value="DUF2512"/>
</dbReference>
<feature type="transmembrane region" description="Helical" evidence="2">
    <location>
        <begin position="7"/>
        <end position="27"/>
    </location>
</feature>
<protein>
    <submittedName>
        <fullName evidence="3">YndM family protein</fullName>
    </submittedName>
</protein>
<name>A0ABU6KKZ7_9BACI</name>